<keyword evidence="3 11" id="KW-0479">Metal-binding</keyword>
<dbReference type="SMART" id="SM00235">
    <property type="entry name" value="ZnMc"/>
    <property type="match status" value="1"/>
</dbReference>
<feature type="binding site" evidence="11">
    <location>
        <position position="93"/>
    </location>
    <ligand>
        <name>Ca(2+)</name>
        <dbReference type="ChEBI" id="CHEBI:29108"/>
        <label>1</label>
    </ligand>
</feature>
<keyword evidence="2" id="KW-0645">Protease</keyword>
<feature type="binding site" evidence="11">
    <location>
        <position position="90"/>
    </location>
    <ligand>
        <name>Ca(2+)</name>
        <dbReference type="ChEBI" id="CHEBI:29108"/>
        <label>3</label>
    </ligand>
</feature>
<evidence type="ECO:0000256" key="2">
    <source>
        <dbReference type="ARBA" id="ARBA00022670"/>
    </source>
</evidence>
<comment type="cofactor">
    <cofactor evidence="11">
        <name>Ca(2+)</name>
        <dbReference type="ChEBI" id="CHEBI:29108"/>
    </cofactor>
    <text evidence="11">Can bind about 5 Ca(2+) ions per subunit.</text>
</comment>
<evidence type="ECO:0000256" key="8">
    <source>
        <dbReference type="ARBA" id="ARBA00023049"/>
    </source>
</evidence>
<reference evidence="14" key="1">
    <citation type="journal article" date="2010" name="Science">
        <title>Plasticity of animal genome architecture unmasked by rapid evolution of a pelagic tunicate.</title>
        <authorList>
            <person name="Denoeud F."/>
            <person name="Henriet S."/>
            <person name="Mungpakdee S."/>
            <person name="Aury J.M."/>
            <person name="Da Silva C."/>
            <person name="Brinkmann H."/>
            <person name="Mikhaleva J."/>
            <person name="Olsen L.C."/>
            <person name="Jubin C."/>
            <person name="Canestro C."/>
            <person name="Bouquet J.M."/>
            <person name="Danks G."/>
            <person name="Poulain J."/>
            <person name="Campsteijn C."/>
            <person name="Adamski M."/>
            <person name="Cross I."/>
            <person name="Yadetie F."/>
            <person name="Muffato M."/>
            <person name="Louis A."/>
            <person name="Butcher S."/>
            <person name="Tsagkogeorga G."/>
            <person name="Konrad A."/>
            <person name="Singh S."/>
            <person name="Jensen M.F."/>
            <person name="Cong E.H."/>
            <person name="Eikeseth-Otteraa H."/>
            <person name="Noel B."/>
            <person name="Anthouard V."/>
            <person name="Porcel B.M."/>
            <person name="Kachouri-Lafond R."/>
            <person name="Nishino A."/>
            <person name="Ugolini M."/>
            <person name="Chourrout P."/>
            <person name="Nishida H."/>
            <person name="Aasland R."/>
            <person name="Huzurbazar S."/>
            <person name="Westhof E."/>
            <person name="Delsuc F."/>
            <person name="Lehrach H."/>
            <person name="Reinhardt R."/>
            <person name="Weissenbach J."/>
            <person name="Roy S.W."/>
            <person name="Artiguenave F."/>
            <person name="Postlethwait J.H."/>
            <person name="Manak J.R."/>
            <person name="Thompson E.M."/>
            <person name="Jaillon O."/>
            <person name="Du Pasquier L."/>
            <person name="Boudinot P."/>
            <person name="Liberles D.A."/>
            <person name="Volff J.N."/>
            <person name="Philippe H."/>
            <person name="Lenhard B."/>
            <person name="Roest Crollius H."/>
            <person name="Wincker P."/>
            <person name="Chourrout D."/>
        </authorList>
    </citation>
    <scope>NUCLEOTIDE SEQUENCE [LARGE SCALE GENOMIC DNA]</scope>
</reference>
<feature type="binding site" evidence="11">
    <location>
        <position position="235"/>
    </location>
    <ligand>
        <name>Ca(2+)</name>
        <dbReference type="ChEBI" id="CHEBI:29108"/>
        <label>4</label>
    </ligand>
</feature>
<evidence type="ECO:0000256" key="1">
    <source>
        <dbReference type="ARBA" id="ARBA00010370"/>
    </source>
</evidence>
<feature type="binding site" evidence="11">
    <location>
        <position position="59"/>
    </location>
    <ligand>
        <name>Zn(2+)</name>
        <dbReference type="ChEBI" id="CHEBI:29105"/>
        <label>1</label>
    </ligand>
</feature>
<accession>E4XF14</accession>
<dbReference type="CDD" id="cd00094">
    <property type="entry name" value="HX"/>
    <property type="match status" value="1"/>
</dbReference>
<feature type="repeat" description="Hemopexin" evidence="12">
    <location>
        <begin position="283"/>
        <end position="333"/>
    </location>
</feature>
<dbReference type="Pfam" id="PF00413">
    <property type="entry name" value="Peptidase_M10"/>
    <property type="match status" value="1"/>
</dbReference>
<comment type="similarity">
    <text evidence="1">Belongs to the peptidase M10A family.</text>
</comment>
<evidence type="ECO:0000256" key="9">
    <source>
        <dbReference type="ARBA" id="ARBA00023145"/>
    </source>
</evidence>
<dbReference type="InParanoid" id="E4XF14"/>
<keyword evidence="15" id="KW-1185">Reference proteome</keyword>
<evidence type="ECO:0000256" key="10">
    <source>
        <dbReference type="PIRSR" id="PIRSR621190-1"/>
    </source>
</evidence>
<evidence type="ECO:0000256" key="5">
    <source>
        <dbReference type="ARBA" id="ARBA00022737"/>
    </source>
</evidence>
<dbReference type="OrthoDB" id="406838at2759"/>
<feature type="binding site" evidence="11">
    <location>
        <position position="113"/>
    </location>
    <ligand>
        <name>Zn(2+)</name>
        <dbReference type="ChEBI" id="CHEBI:29105"/>
        <label>2</label>
        <note>catalytic</note>
    </ligand>
</feature>
<feature type="binding site" evidence="11">
    <location>
        <position position="289"/>
    </location>
    <ligand>
        <name>Ca(2+)</name>
        <dbReference type="ChEBI" id="CHEBI:29108"/>
        <label>5</label>
    </ligand>
</feature>
<feature type="binding site" evidence="11">
    <location>
        <position position="338"/>
    </location>
    <ligand>
        <name>Ca(2+)</name>
        <dbReference type="ChEBI" id="CHEBI:29108"/>
        <label>4</label>
    </ligand>
</feature>
<feature type="repeat" description="Hemopexin" evidence="12">
    <location>
        <begin position="334"/>
        <end position="380"/>
    </location>
</feature>
<keyword evidence="6" id="KW-0378">Hydrolase</keyword>
<dbReference type="InterPro" id="IPR036375">
    <property type="entry name" value="Hemopexin-like_dom_sf"/>
</dbReference>
<feature type="active site" evidence="10">
    <location>
        <position position="114"/>
    </location>
</feature>
<feature type="binding site" evidence="11">
    <location>
        <position position="74"/>
    </location>
    <ligand>
        <name>Zn(2+)</name>
        <dbReference type="ChEBI" id="CHEBI:29105"/>
        <label>1</label>
    </ligand>
</feature>
<dbReference type="InterPro" id="IPR000585">
    <property type="entry name" value="Hemopexin-like_dom"/>
</dbReference>
<dbReference type="GO" id="GO:0004222">
    <property type="term" value="F:metalloendopeptidase activity"/>
    <property type="evidence" value="ECO:0007669"/>
    <property type="project" value="InterPro"/>
</dbReference>
<dbReference type="MEROPS" id="M10.008"/>
<feature type="domain" description="Peptidase metallopeptidase" evidence="13">
    <location>
        <begin position="13"/>
        <end position="159"/>
    </location>
</feature>
<dbReference type="PANTHER" id="PTHR10201">
    <property type="entry name" value="MATRIX METALLOPROTEINASE"/>
    <property type="match status" value="1"/>
</dbReference>
<keyword evidence="4" id="KW-0732">Signal</keyword>
<feature type="binding site" evidence="11">
    <location>
        <position position="88"/>
    </location>
    <ligand>
        <name>Zn(2+)</name>
        <dbReference type="ChEBI" id="CHEBI:29105"/>
        <label>1</label>
    </ligand>
</feature>
<evidence type="ECO:0000313" key="14">
    <source>
        <dbReference type="EMBL" id="CBY24198.1"/>
    </source>
</evidence>
<dbReference type="PRINTS" id="PR00138">
    <property type="entry name" value="MATRIXIN"/>
</dbReference>
<sequence length="440" mass="50458">MERPGKIVQDEFLISSWGSREIKFFIEFKNDSINMTKDDQQNAFLTPCKIKVSFRNGAHGDDFDFDGRGHTLAHAFYPGQKGRSGQVHLDADENWSLYGYHVGETSLLMVALHEIGHALGLGHSLDQDSVMRPIYKGYSWANLKLGAKDIDGVEKLYGEDPTRFKKDGIFSSRHAFEDVDICGVSWDAVLTCRGETFFFSDRRMWRLGPTGHFVPPLAMKIHEFWGGFPHNKPVDAAYERSSDGALVFFSENNVFQFHGATLNESSPTSIKDFFNLPRDIDIPKKIDAAIHWRKEQLTFLFFRSSFWKIDEYNEDKPQLLQIGKLSDSIWSELPSNMDAAFVDSLEVTHFIKKRKTWEFNKIELKEKLRSENVAEKWLHCPKKGIYSDAEFSKSDDGAPTNDVNEENDRSGILSWFRPSSCLFLRASLTFHLFFALALLF</sequence>
<dbReference type="PROSITE" id="PS51642">
    <property type="entry name" value="HEMOPEXIN_2"/>
    <property type="match status" value="4"/>
</dbReference>
<dbReference type="InterPro" id="IPR021190">
    <property type="entry name" value="Pept_M10A"/>
</dbReference>
<dbReference type="EMBL" id="FN653044">
    <property type="protein sequence ID" value="CBY24198.1"/>
    <property type="molecule type" value="Genomic_DNA"/>
</dbReference>
<keyword evidence="8" id="KW-0482">Metalloprotease</keyword>
<name>E4XF14_OIKDI</name>
<dbReference type="InterPro" id="IPR006026">
    <property type="entry name" value="Peptidase_Metallo"/>
</dbReference>
<feature type="binding site" evidence="11">
    <location>
        <position position="93"/>
    </location>
    <ligand>
        <name>Ca(2+)</name>
        <dbReference type="ChEBI" id="CHEBI:29108"/>
        <label>3</label>
    </ligand>
</feature>
<feature type="repeat" description="Hemopexin" evidence="12">
    <location>
        <begin position="183"/>
        <end position="228"/>
    </location>
</feature>
<dbReference type="Gene3D" id="3.40.390.10">
    <property type="entry name" value="Collagenase (Catalytic Domain)"/>
    <property type="match status" value="1"/>
</dbReference>
<dbReference type="SUPFAM" id="SSF55486">
    <property type="entry name" value="Metalloproteases ('zincins'), catalytic domain"/>
    <property type="match status" value="1"/>
</dbReference>
<dbReference type="InterPro" id="IPR018487">
    <property type="entry name" value="Hemopexin-like_repeat"/>
</dbReference>
<feature type="binding site" evidence="11">
    <location>
        <position position="117"/>
    </location>
    <ligand>
        <name>Zn(2+)</name>
        <dbReference type="ChEBI" id="CHEBI:29105"/>
        <label>2</label>
        <note>catalytic</note>
    </ligand>
</feature>
<dbReference type="InterPro" id="IPR024079">
    <property type="entry name" value="MetalloPept_cat_dom_sf"/>
</dbReference>
<evidence type="ECO:0000313" key="15">
    <source>
        <dbReference type="Proteomes" id="UP000001307"/>
    </source>
</evidence>
<feature type="binding site" evidence="11">
    <location>
        <position position="131"/>
    </location>
    <ligand>
        <name>Zn(2+)</name>
        <dbReference type="ChEBI" id="CHEBI:29105"/>
        <label>2</label>
        <note>catalytic</note>
    </ligand>
</feature>
<proteinExistence type="inferred from homology"/>
<evidence type="ECO:0000259" key="13">
    <source>
        <dbReference type="SMART" id="SM00235"/>
    </source>
</evidence>
<feature type="binding site" evidence="11">
    <location>
        <position position="237"/>
    </location>
    <ligand>
        <name>Ca(2+)</name>
        <dbReference type="ChEBI" id="CHEBI:29108"/>
        <label>5</label>
    </ligand>
</feature>
<evidence type="ECO:0000256" key="12">
    <source>
        <dbReference type="PROSITE-ProRule" id="PRU01011"/>
    </source>
</evidence>
<evidence type="ECO:0000256" key="3">
    <source>
        <dbReference type="ARBA" id="ARBA00022723"/>
    </source>
</evidence>
<dbReference type="SUPFAM" id="SSF50923">
    <property type="entry name" value="Hemopexin-like domain"/>
    <property type="match status" value="1"/>
</dbReference>
<evidence type="ECO:0000256" key="11">
    <source>
        <dbReference type="PIRSR" id="PIRSR621190-2"/>
    </source>
</evidence>
<dbReference type="SMART" id="SM00120">
    <property type="entry name" value="HX"/>
    <property type="match status" value="4"/>
</dbReference>
<dbReference type="PANTHER" id="PTHR10201:SF291">
    <property type="entry name" value="MATRIX METALLOPROTEINASE 1, ISOFORM C-RELATED"/>
    <property type="match status" value="1"/>
</dbReference>
<dbReference type="GO" id="GO:0030198">
    <property type="term" value="P:extracellular matrix organization"/>
    <property type="evidence" value="ECO:0007669"/>
    <property type="project" value="TreeGrafter"/>
</dbReference>
<evidence type="ECO:0000256" key="7">
    <source>
        <dbReference type="ARBA" id="ARBA00022833"/>
    </source>
</evidence>
<keyword evidence="5" id="KW-0677">Repeat</keyword>
<dbReference type="GO" id="GO:0030574">
    <property type="term" value="P:collagen catabolic process"/>
    <property type="evidence" value="ECO:0007669"/>
    <property type="project" value="TreeGrafter"/>
</dbReference>
<feature type="binding site" evidence="11">
    <location>
        <position position="187"/>
    </location>
    <ligand>
        <name>Ca(2+)</name>
        <dbReference type="ChEBI" id="CHEBI:29108"/>
        <label>4</label>
    </ligand>
</feature>
<keyword evidence="9" id="KW-0865">Zymogen</keyword>
<feature type="binding site" evidence="11">
    <location>
        <position position="61"/>
    </location>
    <ligand>
        <name>Zn(2+)</name>
        <dbReference type="ChEBI" id="CHEBI:29105"/>
        <label>1</label>
    </ligand>
</feature>
<dbReference type="Pfam" id="PF00045">
    <property type="entry name" value="Hemopexin"/>
    <property type="match status" value="2"/>
</dbReference>
<comment type="cofactor">
    <cofactor evidence="11">
        <name>Zn(2+)</name>
        <dbReference type="ChEBI" id="CHEBI:29105"/>
    </cofactor>
    <text evidence="11">Binds 2 Zn(2+) ions per subunit.</text>
</comment>
<organism evidence="14">
    <name type="scientific">Oikopleura dioica</name>
    <name type="common">Tunicate</name>
    <dbReference type="NCBI Taxonomy" id="34765"/>
    <lineage>
        <taxon>Eukaryota</taxon>
        <taxon>Metazoa</taxon>
        <taxon>Chordata</taxon>
        <taxon>Tunicata</taxon>
        <taxon>Appendicularia</taxon>
        <taxon>Copelata</taxon>
        <taxon>Oikopleuridae</taxon>
        <taxon>Oikopleura</taxon>
    </lineage>
</organism>
<evidence type="ECO:0000256" key="4">
    <source>
        <dbReference type="ARBA" id="ARBA00022729"/>
    </source>
</evidence>
<feature type="binding site" evidence="11">
    <location>
        <position position="67"/>
    </location>
    <ligand>
        <name>Ca(2+)</name>
        <dbReference type="ChEBI" id="CHEBI:29108"/>
        <label>3</label>
    </ligand>
</feature>
<dbReference type="GO" id="GO:0006508">
    <property type="term" value="P:proteolysis"/>
    <property type="evidence" value="ECO:0007669"/>
    <property type="project" value="UniProtKB-KW"/>
</dbReference>
<dbReference type="Proteomes" id="UP000001307">
    <property type="component" value="Unassembled WGS sequence"/>
</dbReference>
<dbReference type="Gene3D" id="2.110.10.10">
    <property type="entry name" value="Hemopexin-like domain"/>
    <property type="match status" value="1"/>
</dbReference>
<feature type="repeat" description="Hemopexin" evidence="12">
    <location>
        <begin position="231"/>
        <end position="277"/>
    </location>
</feature>
<dbReference type="InterPro" id="IPR001818">
    <property type="entry name" value="Pept_M10_metallopeptidase"/>
</dbReference>
<protein>
    <recommendedName>
        <fullName evidence="13">Peptidase metallopeptidase domain-containing protein</fullName>
    </recommendedName>
</protein>
<gene>
    <name evidence="14" type="ORF">GSOID_T00009547001</name>
</gene>
<keyword evidence="11" id="KW-0106">Calcium</keyword>
<dbReference type="GO" id="GO:0005615">
    <property type="term" value="C:extracellular space"/>
    <property type="evidence" value="ECO:0007669"/>
    <property type="project" value="TreeGrafter"/>
</dbReference>
<feature type="binding site" evidence="11">
    <location>
        <position position="66"/>
    </location>
    <ligand>
        <name>Ca(2+)</name>
        <dbReference type="ChEBI" id="CHEBI:29108"/>
        <label>3</label>
    </ligand>
</feature>
<dbReference type="AlphaFoldDB" id="E4XF14"/>
<keyword evidence="7 11" id="KW-0862">Zinc</keyword>
<evidence type="ECO:0000256" key="6">
    <source>
        <dbReference type="ARBA" id="ARBA00022801"/>
    </source>
</evidence>
<dbReference type="GO" id="GO:0008270">
    <property type="term" value="F:zinc ion binding"/>
    <property type="evidence" value="ECO:0007669"/>
    <property type="project" value="InterPro"/>
</dbReference>
<dbReference type="GO" id="GO:0031012">
    <property type="term" value="C:extracellular matrix"/>
    <property type="evidence" value="ECO:0007669"/>
    <property type="project" value="InterPro"/>
</dbReference>
<feature type="binding site" evidence="11">
    <location>
        <position position="123"/>
    </location>
    <ligand>
        <name>Zn(2+)</name>
        <dbReference type="ChEBI" id="CHEBI:29105"/>
        <label>2</label>
        <note>catalytic</note>
    </ligand>
</feature>